<keyword evidence="5 6" id="KW-0224">Dipeptidase</keyword>
<protein>
    <recommendedName>
        <fullName evidence="6">Dipeptidase</fullName>
        <ecNumber evidence="6">3.4.-.-</ecNumber>
    </recommendedName>
</protein>
<sequence>MCTSVIVGEKATADGSFLLARSADSSALKAQHFVIHEAREWPEGSMYRTQDHKGATAFEWPQPAHSMRFTTVPNWQTQLHGAVGFNEAGVGLTGTESIFARDDALAIDPYNKASGITEDDIPDVLLSRCTTAREACALLGRIIEEAGCGEGFGVGFVDSKEVWYLETGTGHQWIAHRTPADKYMATGNQGRLREYDPEREDMMGSPTVMSWAKEHGFWNPEEGPFDFAAAYTRNDERDRVYNDPRVWIMQKHLNPSVEQPVDDGRNFEVYLTPEKPITVDDLKALMRNHYDMSEHDPYQFGLRGDEPWRPISVFRTYESHIMQVRPWLPQAIGCLIHLAFGMADLSVYLPFYQGLEAVPQHYGCGTDHCDRRSVYWKFRRLQTLVMTDYAGLAPMVKTAFAKFEADLAPRMAAFEAEFVKLHAEDEKAAAKLLNDFNLRVLAEGEELCETLLDDCFTKRTTDIQEAVYFRNRKAKD</sequence>
<gene>
    <name evidence="7" type="ORF">HMPREF9465_01377</name>
</gene>
<organism evidence="7 8">
    <name type="scientific">Sutterella wadsworthensis 2_1_59BFAA</name>
    <dbReference type="NCBI Taxonomy" id="742823"/>
    <lineage>
        <taxon>Bacteria</taxon>
        <taxon>Pseudomonadati</taxon>
        <taxon>Pseudomonadota</taxon>
        <taxon>Betaproteobacteria</taxon>
        <taxon>Burkholderiales</taxon>
        <taxon>Sutterellaceae</taxon>
        <taxon>Sutterella</taxon>
    </lineage>
</organism>
<name>K1KGY8_9BURK</name>
<dbReference type="InterPro" id="IPR047804">
    <property type="entry name" value="C69_dipept_A-like"/>
</dbReference>
<dbReference type="GO" id="GO:0016805">
    <property type="term" value="F:dipeptidase activity"/>
    <property type="evidence" value="ECO:0007669"/>
    <property type="project" value="UniProtKB-KW"/>
</dbReference>
<dbReference type="PANTHER" id="PTHR12994">
    <property type="entry name" value="SECERNIN"/>
    <property type="match status" value="1"/>
</dbReference>
<dbReference type="PATRIC" id="fig|742823.3.peg.1363"/>
<evidence type="ECO:0000256" key="4">
    <source>
        <dbReference type="ARBA" id="ARBA00022801"/>
    </source>
</evidence>
<dbReference type="PANTHER" id="PTHR12994:SF17">
    <property type="entry name" value="LD30995P"/>
    <property type="match status" value="1"/>
</dbReference>
<dbReference type="Proteomes" id="UP000005835">
    <property type="component" value="Unassembled WGS sequence"/>
</dbReference>
<dbReference type="STRING" id="742823.HMPREF9465_01377"/>
<dbReference type="RefSeq" id="WP_005435423.1">
    <property type="nucleotide sequence ID" value="NZ_JH815516.1"/>
</dbReference>
<evidence type="ECO:0000256" key="6">
    <source>
        <dbReference type="RuleBase" id="RU364089"/>
    </source>
</evidence>
<comment type="caution">
    <text evidence="7">The sequence shown here is derived from an EMBL/GenBank/DDBJ whole genome shotgun (WGS) entry which is preliminary data.</text>
</comment>
<dbReference type="HOGENOM" id="CLU_014823_4_2_4"/>
<evidence type="ECO:0000256" key="1">
    <source>
        <dbReference type="ARBA" id="ARBA00001670"/>
    </source>
</evidence>
<dbReference type="GO" id="GO:0006508">
    <property type="term" value="P:proteolysis"/>
    <property type="evidence" value="ECO:0007669"/>
    <property type="project" value="UniProtKB-KW"/>
</dbReference>
<dbReference type="InterPro" id="IPR005322">
    <property type="entry name" value="Peptidase_C69"/>
</dbReference>
<keyword evidence="4 6" id="KW-0378">Hydrolase</keyword>
<dbReference type="Gene3D" id="3.60.60.10">
    <property type="entry name" value="Penicillin V Acylase, Chain A"/>
    <property type="match status" value="1"/>
</dbReference>
<dbReference type="AlphaFoldDB" id="K1KGY8"/>
<reference evidence="7 8" key="1">
    <citation type="submission" date="2012-05" db="EMBL/GenBank/DDBJ databases">
        <title>The Genome Sequence of Sutterella wadsworthensis 2_1_59BFAA.</title>
        <authorList>
            <consortium name="The Broad Institute Genome Sequencing Platform"/>
            <person name="Earl A."/>
            <person name="Ward D."/>
            <person name="Feldgarden M."/>
            <person name="Gevers D."/>
            <person name="Daigneault M."/>
            <person name="Strauss J."/>
            <person name="Allen-Vercoe E."/>
            <person name="Walker B."/>
            <person name="Young S.K."/>
            <person name="Zeng Q."/>
            <person name="Gargeya S."/>
            <person name="Fitzgerald M."/>
            <person name="Haas B."/>
            <person name="Abouelleil A."/>
            <person name="Alvarado L."/>
            <person name="Arachchi H.M."/>
            <person name="Berlin A.M."/>
            <person name="Chapman S.B."/>
            <person name="Goldberg J."/>
            <person name="Griggs A."/>
            <person name="Gujja S."/>
            <person name="Hansen M."/>
            <person name="Howarth C."/>
            <person name="Imamovic A."/>
            <person name="Larimer J."/>
            <person name="McCowen C."/>
            <person name="Montmayeur A."/>
            <person name="Murphy C."/>
            <person name="Neiman D."/>
            <person name="Pearson M."/>
            <person name="Priest M."/>
            <person name="Roberts A."/>
            <person name="Saif S."/>
            <person name="Shea T."/>
            <person name="Sisk P."/>
            <person name="Sykes S."/>
            <person name="Wortman J."/>
            <person name="Nusbaum C."/>
            <person name="Birren B."/>
        </authorList>
    </citation>
    <scope>NUCLEOTIDE SEQUENCE [LARGE SCALE GENOMIC DNA]</scope>
    <source>
        <strain evidence="7 8">2_1_59BFAA</strain>
    </source>
</reference>
<evidence type="ECO:0000313" key="7">
    <source>
        <dbReference type="EMBL" id="EKB30994.1"/>
    </source>
</evidence>
<dbReference type="EC" id="3.4.-.-" evidence="6"/>
<keyword evidence="3 6" id="KW-0645">Protease</keyword>
<dbReference type="Pfam" id="PF03577">
    <property type="entry name" value="Peptidase_C69"/>
    <property type="match status" value="1"/>
</dbReference>
<comment type="catalytic activity">
    <reaction evidence="1">
        <text>an L-aminoacyl-L-amino acid + H2O = 2 an L-alpha-amino acid</text>
        <dbReference type="Rhea" id="RHEA:48940"/>
        <dbReference type="ChEBI" id="CHEBI:15377"/>
        <dbReference type="ChEBI" id="CHEBI:59869"/>
        <dbReference type="ChEBI" id="CHEBI:77460"/>
        <dbReference type="EC" id="3.4.13.19"/>
    </reaction>
</comment>
<evidence type="ECO:0000256" key="2">
    <source>
        <dbReference type="ARBA" id="ARBA00007225"/>
    </source>
</evidence>
<evidence type="ECO:0000256" key="5">
    <source>
        <dbReference type="ARBA" id="ARBA00022997"/>
    </source>
</evidence>
<dbReference type="GO" id="GO:0070004">
    <property type="term" value="F:cysteine-type exopeptidase activity"/>
    <property type="evidence" value="ECO:0007669"/>
    <property type="project" value="InterPro"/>
</dbReference>
<dbReference type="NCBIfam" id="NF033678">
    <property type="entry name" value="C69_fam_dipept"/>
    <property type="match status" value="1"/>
</dbReference>
<comment type="similarity">
    <text evidence="2 6">Belongs to the peptidase C69 family.</text>
</comment>
<dbReference type="OrthoDB" id="5147328at2"/>
<dbReference type="EMBL" id="ADMG01000032">
    <property type="protein sequence ID" value="EKB30994.1"/>
    <property type="molecule type" value="Genomic_DNA"/>
</dbReference>
<accession>K1KGY8</accession>
<evidence type="ECO:0000313" key="8">
    <source>
        <dbReference type="Proteomes" id="UP000005835"/>
    </source>
</evidence>
<proteinExistence type="inferred from homology"/>
<keyword evidence="8" id="KW-1185">Reference proteome</keyword>
<dbReference type="eggNOG" id="COG4690">
    <property type="taxonomic scope" value="Bacteria"/>
</dbReference>
<evidence type="ECO:0000256" key="3">
    <source>
        <dbReference type="ARBA" id="ARBA00022670"/>
    </source>
</evidence>